<dbReference type="RefSeq" id="WP_147374062.1">
    <property type="nucleotide sequence ID" value="NZ_QXFH01000068.1"/>
</dbReference>
<dbReference type="AlphaFoldDB" id="A0A3A1NDP2"/>
<accession>A0A3A1NDP2</accession>
<protein>
    <submittedName>
        <fullName evidence="1">Uncharacterized protein</fullName>
    </submittedName>
</protein>
<evidence type="ECO:0000313" key="2">
    <source>
        <dbReference type="Proteomes" id="UP000266067"/>
    </source>
</evidence>
<proteinExistence type="predicted"/>
<organism evidence="1 2">
    <name type="scientific">Flagellimonas lutimaris</name>
    <dbReference type="NCBI Taxonomy" id="475082"/>
    <lineage>
        <taxon>Bacteria</taxon>
        <taxon>Pseudomonadati</taxon>
        <taxon>Bacteroidota</taxon>
        <taxon>Flavobacteriia</taxon>
        <taxon>Flavobacteriales</taxon>
        <taxon>Flavobacteriaceae</taxon>
        <taxon>Flagellimonas</taxon>
    </lineage>
</organism>
<evidence type="ECO:0000313" key="1">
    <source>
        <dbReference type="EMBL" id="RIV35985.1"/>
    </source>
</evidence>
<gene>
    <name evidence="1" type="ORF">D2V08_03300</name>
</gene>
<dbReference type="OrthoDB" id="1418519at2"/>
<keyword evidence="2" id="KW-1185">Reference proteome</keyword>
<reference evidence="1 2" key="1">
    <citation type="submission" date="2018-08" db="EMBL/GenBank/DDBJ databases">
        <title>Proposal of Muricauda 72 sp.nov. and Muricauda NH166 sp.nov., isolated from seawater.</title>
        <authorList>
            <person name="Cheng H."/>
            <person name="Wu Y.-H."/>
            <person name="Guo L.-L."/>
            <person name="Xu X.-W."/>
        </authorList>
    </citation>
    <scope>NUCLEOTIDE SEQUENCE [LARGE SCALE GENOMIC DNA]</scope>
    <source>
        <strain evidence="1 2">KCTC 22173</strain>
    </source>
</reference>
<dbReference type="EMBL" id="QXFH01000068">
    <property type="protein sequence ID" value="RIV35985.1"/>
    <property type="molecule type" value="Genomic_DNA"/>
</dbReference>
<dbReference type="Proteomes" id="UP000266067">
    <property type="component" value="Unassembled WGS sequence"/>
</dbReference>
<name>A0A3A1NDP2_9FLAO</name>
<sequence>MNPKRMVCIAVSMCLFPSCQFNGSIEKDLLTGIVSKGRGISCEEVYVSNGQLRKQDKDFTYGEVLNLNFAGVEGLERSEGRMYPGMELLIVDGNRDTVLYHPDLYDDRVDGFSQSTTTLQARIVLADPIQSDIEYRGTARIWDKKGDGSFEVALPIKVGRDGHIRTQVSELTFGEIYLFSRTSRTVLINGQVPSQEDFYFIIEGLEGFVDENNSSRVQLNLVAKDAEDNILASSSQMLTIAADELHEQLAPFFNLPASGFENPVRCEMVLLDLKGGGKLKTEAYVEVIK</sequence>
<comment type="caution">
    <text evidence="1">The sequence shown here is derived from an EMBL/GenBank/DDBJ whole genome shotgun (WGS) entry which is preliminary data.</text>
</comment>